<dbReference type="InterPro" id="IPR002139">
    <property type="entry name" value="Ribo/fructo_kinase"/>
</dbReference>
<dbReference type="PRINTS" id="PR00990">
    <property type="entry name" value="RIBOKINASE"/>
</dbReference>
<evidence type="ECO:0000313" key="4">
    <source>
        <dbReference type="EMBL" id="OIQ86483.1"/>
    </source>
</evidence>
<dbReference type="PANTHER" id="PTHR42774:SF3">
    <property type="entry name" value="KETOHEXOKINASE"/>
    <property type="match status" value="1"/>
</dbReference>
<dbReference type="InterPro" id="IPR052562">
    <property type="entry name" value="Ketohexokinase-related"/>
</dbReference>
<gene>
    <name evidence="4" type="ORF">GALL_316770</name>
</gene>
<accession>A0A1J5R9Y6</accession>
<sequence>MSRILLVGTATLDLVFELDHHPAADEEMRARALRTCRGGNAANTAVVLAGLGHAAEFLGVLADAPETAVIEQDLARHGVSFQHCQRLPGRAPTSSIYLAGARRSIVHYRDLPELAADRFSSVELGCYDWLHFEGRNVEQLALMMAHARGTVPGLPVSLELEKARDGIESLFGGARLLLCSRGFAQHYGFDHPQDFLAWMQERAPQADVVVAWGESGAFAVNGQTPICHAPAQPSLMVCDTLGAGDTFNAVVISARLQQLSLPGALEHACGLAGRKCGVYGFDF</sequence>
<organism evidence="4">
    <name type="scientific">mine drainage metagenome</name>
    <dbReference type="NCBI Taxonomy" id="410659"/>
    <lineage>
        <taxon>unclassified sequences</taxon>
        <taxon>metagenomes</taxon>
        <taxon>ecological metagenomes</taxon>
    </lineage>
</organism>
<dbReference type="AlphaFoldDB" id="A0A1J5R9Y6"/>
<comment type="caution">
    <text evidence="4">The sequence shown here is derived from an EMBL/GenBank/DDBJ whole genome shotgun (WGS) entry which is preliminary data.</text>
</comment>
<proteinExistence type="predicted"/>
<name>A0A1J5R9Y6_9ZZZZ</name>
<dbReference type="InterPro" id="IPR011611">
    <property type="entry name" value="PfkB_dom"/>
</dbReference>
<dbReference type="PANTHER" id="PTHR42774">
    <property type="entry name" value="PHOSPHOTRANSFERASE SYSTEM TRANSPORT PROTEIN"/>
    <property type="match status" value="1"/>
</dbReference>
<protein>
    <submittedName>
        <fullName evidence="4">Sulfofructose kinase</fullName>
    </submittedName>
</protein>
<evidence type="ECO:0000256" key="1">
    <source>
        <dbReference type="ARBA" id="ARBA00022679"/>
    </source>
</evidence>
<feature type="domain" description="Carbohydrate kinase PfkB" evidence="3">
    <location>
        <begin position="1"/>
        <end position="276"/>
    </location>
</feature>
<reference evidence="4" key="1">
    <citation type="submission" date="2016-10" db="EMBL/GenBank/DDBJ databases">
        <title>Sequence of Gallionella enrichment culture.</title>
        <authorList>
            <person name="Poehlein A."/>
            <person name="Muehling M."/>
            <person name="Daniel R."/>
        </authorList>
    </citation>
    <scope>NUCLEOTIDE SEQUENCE</scope>
</reference>
<dbReference type="Gene3D" id="3.40.1190.20">
    <property type="match status" value="1"/>
</dbReference>
<keyword evidence="1" id="KW-0808">Transferase</keyword>
<dbReference type="GO" id="GO:0016301">
    <property type="term" value="F:kinase activity"/>
    <property type="evidence" value="ECO:0007669"/>
    <property type="project" value="UniProtKB-KW"/>
</dbReference>
<evidence type="ECO:0000259" key="3">
    <source>
        <dbReference type="Pfam" id="PF00294"/>
    </source>
</evidence>
<dbReference type="EMBL" id="MLJW01000477">
    <property type="protein sequence ID" value="OIQ86483.1"/>
    <property type="molecule type" value="Genomic_DNA"/>
</dbReference>
<dbReference type="InterPro" id="IPR029056">
    <property type="entry name" value="Ribokinase-like"/>
</dbReference>
<dbReference type="SUPFAM" id="SSF53613">
    <property type="entry name" value="Ribokinase-like"/>
    <property type="match status" value="1"/>
</dbReference>
<dbReference type="Pfam" id="PF00294">
    <property type="entry name" value="PfkB"/>
    <property type="match status" value="1"/>
</dbReference>
<keyword evidence="2 4" id="KW-0418">Kinase</keyword>
<evidence type="ECO:0000256" key="2">
    <source>
        <dbReference type="ARBA" id="ARBA00022777"/>
    </source>
</evidence>